<dbReference type="Gene3D" id="3.40.50.740">
    <property type="match status" value="1"/>
</dbReference>
<evidence type="ECO:0000256" key="17">
    <source>
        <dbReference type="ARBA" id="ARBA00067026"/>
    </source>
</evidence>
<dbReference type="InterPro" id="IPR050123">
    <property type="entry name" value="Prok_molybdopt-oxidoreductase"/>
</dbReference>
<dbReference type="PIRSF" id="PIRSF036643">
    <property type="entry name" value="FDH_alpha"/>
    <property type="match status" value="1"/>
</dbReference>
<dbReference type="FunFam" id="3.30.70.20:FF:000035">
    <property type="entry name" value="Iron hydrogenase 1"/>
    <property type="match status" value="1"/>
</dbReference>
<evidence type="ECO:0000259" key="20">
    <source>
        <dbReference type="PROSITE" id="PS51669"/>
    </source>
</evidence>
<dbReference type="GO" id="GO:0050140">
    <property type="term" value="F:nitrate reductase (cytochrome) activity"/>
    <property type="evidence" value="ECO:0007669"/>
    <property type="project" value="UniProtKB-EC"/>
</dbReference>
<evidence type="ECO:0000256" key="15">
    <source>
        <dbReference type="ARBA" id="ARBA00052176"/>
    </source>
</evidence>
<dbReference type="AlphaFoldDB" id="W4LC42"/>
<evidence type="ECO:0000313" key="22">
    <source>
        <dbReference type="Proteomes" id="UP000019141"/>
    </source>
</evidence>
<dbReference type="CDD" id="cd02790">
    <property type="entry name" value="MopB_CT_Formate-Dh_H"/>
    <property type="match status" value="1"/>
</dbReference>
<evidence type="ECO:0000256" key="5">
    <source>
        <dbReference type="ARBA" id="ARBA00022505"/>
    </source>
</evidence>
<keyword evidence="10" id="KW-0249">Electron transport</keyword>
<dbReference type="Proteomes" id="UP000019141">
    <property type="component" value="Unassembled WGS sequence"/>
</dbReference>
<dbReference type="PANTHER" id="PTHR43105:SF14">
    <property type="entry name" value="FORMATE DEHYDROGENASE H"/>
    <property type="match status" value="1"/>
</dbReference>
<comment type="cofactor">
    <cofactor evidence="1">
        <name>Mo-bis(molybdopterin guanine dinucleotide)</name>
        <dbReference type="ChEBI" id="CHEBI:60539"/>
    </cofactor>
</comment>
<comment type="cofactor">
    <cofactor evidence="2">
        <name>[4Fe-4S] cluster</name>
        <dbReference type="ChEBI" id="CHEBI:49883"/>
    </cofactor>
</comment>
<dbReference type="PATRIC" id="fig|1429438.4.peg.5798"/>
<dbReference type="CDD" id="cd02753">
    <property type="entry name" value="MopB_Formate-Dh-H"/>
    <property type="match status" value="1"/>
</dbReference>
<dbReference type="GO" id="GO:0042128">
    <property type="term" value="P:nitrate assimilation"/>
    <property type="evidence" value="ECO:0007669"/>
    <property type="project" value="UniProtKB-KW"/>
</dbReference>
<keyword evidence="13" id="KW-0411">Iron-sulfur</keyword>
<evidence type="ECO:0000256" key="14">
    <source>
        <dbReference type="ARBA" id="ARBA00023063"/>
    </source>
</evidence>
<evidence type="ECO:0000256" key="3">
    <source>
        <dbReference type="ARBA" id="ARBA00007023"/>
    </source>
</evidence>
<evidence type="ECO:0000256" key="10">
    <source>
        <dbReference type="ARBA" id="ARBA00022982"/>
    </source>
</evidence>
<comment type="caution">
    <text evidence="21">The sequence shown here is derived from an EMBL/GenBank/DDBJ whole genome shotgun (WGS) entry which is preliminary data.</text>
</comment>
<evidence type="ECO:0000256" key="6">
    <source>
        <dbReference type="ARBA" id="ARBA00022723"/>
    </source>
</evidence>
<dbReference type="InterPro" id="IPR006655">
    <property type="entry name" value="Mopterin_OxRdtase_prok_CS"/>
</dbReference>
<keyword evidence="11" id="KW-0560">Oxidoreductase</keyword>
<dbReference type="SMART" id="SM00926">
    <property type="entry name" value="Molybdop_Fe4S4"/>
    <property type="match status" value="1"/>
</dbReference>
<evidence type="ECO:0000256" key="4">
    <source>
        <dbReference type="ARBA" id="ARBA00022485"/>
    </source>
</evidence>
<dbReference type="EC" id="1.9.6.1" evidence="17"/>
<evidence type="ECO:0000256" key="12">
    <source>
        <dbReference type="ARBA" id="ARBA00023004"/>
    </source>
</evidence>
<dbReference type="SUPFAM" id="SSF54292">
    <property type="entry name" value="2Fe-2S ferredoxin-like"/>
    <property type="match status" value="1"/>
</dbReference>
<dbReference type="Pfam" id="PF04879">
    <property type="entry name" value="Molybdop_Fe4S4"/>
    <property type="match status" value="1"/>
</dbReference>
<evidence type="ECO:0000256" key="16">
    <source>
        <dbReference type="ARBA" id="ARBA00055000"/>
    </source>
</evidence>
<dbReference type="NCBIfam" id="TIGR01591">
    <property type="entry name" value="Fdh-alpha"/>
    <property type="match status" value="1"/>
</dbReference>
<dbReference type="InterPro" id="IPR006656">
    <property type="entry name" value="Mopterin_OxRdtase"/>
</dbReference>
<comment type="function">
    <text evidence="16">Catalytic subunit of the periplasmic nitrate reductase complex NapAB. Receives electrons from NapB and catalyzes the reduction of nitrate to nitrite.</text>
</comment>
<keyword evidence="12" id="KW-0408">Iron</keyword>
<dbReference type="InterPro" id="IPR041924">
    <property type="entry name" value="Formate_Dh-H_N"/>
</dbReference>
<name>W4LC42_ENTF1</name>
<dbReference type="Pfam" id="PF12838">
    <property type="entry name" value="Fer4_7"/>
    <property type="match status" value="1"/>
</dbReference>
<keyword evidence="7" id="KW-0732">Signal</keyword>
<dbReference type="PROSITE" id="PS51379">
    <property type="entry name" value="4FE4S_FER_2"/>
    <property type="match status" value="2"/>
</dbReference>
<dbReference type="InterPro" id="IPR001041">
    <property type="entry name" value="2Fe-2S_ferredoxin-type"/>
</dbReference>
<dbReference type="Gene3D" id="2.40.40.20">
    <property type="match status" value="1"/>
</dbReference>
<dbReference type="InterPro" id="IPR017900">
    <property type="entry name" value="4Fe4S_Fe_S_CS"/>
</dbReference>
<dbReference type="InterPro" id="IPR041925">
    <property type="entry name" value="CT_Formate-Dh_H"/>
</dbReference>
<gene>
    <name evidence="21" type="ORF">ETSY1_30440</name>
</gene>
<dbReference type="FunFam" id="3.40.228.10:FF:000002">
    <property type="entry name" value="Formate dehydrogenase subunit alpha"/>
    <property type="match status" value="1"/>
</dbReference>
<evidence type="ECO:0000259" key="18">
    <source>
        <dbReference type="PROSITE" id="PS51085"/>
    </source>
</evidence>
<dbReference type="InterPro" id="IPR006963">
    <property type="entry name" value="Mopterin_OxRdtase_4Fe-4S_dom"/>
</dbReference>
<dbReference type="HOGENOM" id="CLU_000422_4_0_7"/>
<dbReference type="Gene3D" id="2.20.25.90">
    <property type="entry name" value="ADC-like domains"/>
    <property type="match status" value="1"/>
</dbReference>
<dbReference type="FunFam" id="2.40.40.20:FF:000005">
    <property type="entry name" value="Periplasmic nitrate reductase"/>
    <property type="match status" value="1"/>
</dbReference>
<dbReference type="InterPro" id="IPR017896">
    <property type="entry name" value="4Fe4S_Fe-S-bd"/>
</dbReference>
<dbReference type="GO" id="GO:0003954">
    <property type="term" value="F:NADH dehydrogenase activity"/>
    <property type="evidence" value="ECO:0007669"/>
    <property type="project" value="TreeGrafter"/>
</dbReference>
<dbReference type="GO" id="GO:0016020">
    <property type="term" value="C:membrane"/>
    <property type="evidence" value="ECO:0007669"/>
    <property type="project" value="TreeGrafter"/>
</dbReference>
<organism evidence="21 22">
    <name type="scientific">Entotheonella factor</name>
    <dbReference type="NCBI Taxonomy" id="1429438"/>
    <lineage>
        <taxon>Bacteria</taxon>
        <taxon>Pseudomonadati</taxon>
        <taxon>Nitrospinota/Tectimicrobiota group</taxon>
        <taxon>Candidatus Tectimicrobiota</taxon>
        <taxon>Candidatus Entotheonellia</taxon>
        <taxon>Candidatus Entotheonellales</taxon>
        <taxon>Candidatus Entotheonellaceae</taxon>
        <taxon>Candidatus Entotheonella</taxon>
    </lineage>
</organism>
<dbReference type="SUPFAM" id="SSF54862">
    <property type="entry name" value="4Fe-4S ferredoxins"/>
    <property type="match status" value="1"/>
</dbReference>
<keyword evidence="6" id="KW-0479">Metal-binding</keyword>
<accession>W4LC42</accession>
<reference evidence="21 22" key="1">
    <citation type="journal article" date="2014" name="Nature">
        <title>An environmental bacterial taxon with a large and distinct metabolic repertoire.</title>
        <authorList>
            <person name="Wilson M.C."/>
            <person name="Mori T."/>
            <person name="Ruckert C."/>
            <person name="Uria A.R."/>
            <person name="Helf M.J."/>
            <person name="Takada K."/>
            <person name="Gernert C."/>
            <person name="Steffens U.A."/>
            <person name="Heycke N."/>
            <person name="Schmitt S."/>
            <person name="Rinke C."/>
            <person name="Helfrich E.J."/>
            <person name="Brachmann A.O."/>
            <person name="Gurgui C."/>
            <person name="Wakimoto T."/>
            <person name="Kracht M."/>
            <person name="Crusemann M."/>
            <person name="Hentschel U."/>
            <person name="Abe I."/>
            <person name="Matsunaga S."/>
            <person name="Kalinowski J."/>
            <person name="Takeyama H."/>
            <person name="Piel J."/>
        </authorList>
    </citation>
    <scope>NUCLEOTIDE SEQUENCE [LARGE SCALE GENOMIC DNA]</scope>
    <source>
        <strain evidence="22">TSY1</strain>
    </source>
</reference>
<dbReference type="PROSITE" id="PS00198">
    <property type="entry name" value="4FE4S_FER_1"/>
    <property type="match status" value="1"/>
</dbReference>
<dbReference type="Gene3D" id="3.40.228.10">
    <property type="entry name" value="Dimethylsulfoxide Reductase, domain 2"/>
    <property type="match status" value="1"/>
</dbReference>
<keyword evidence="4" id="KW-0004">4Fe-4S</keyword>
<keyword evidence="10" id="KW-0813">Transport</keyword>
<keyword evidence="9" id="KW-0574">Periplasm</keyword>
<dbReference type="InterPro" id="IPR006657">
    <property type="entry name" value="MoPterin_dinucl-bd_dom"/>
</dbReference>
<dbReference type="CDD" id="cd00207">
    <property type="entry name" value="fer2"/>
    <property type="match status" value="1"/>
</dbReference>
<evidence type="ECO:0000256" key="11">
    <source>
        <dbReference type="ARBA" id="ARBA00023002"/>
    </source>
</evidence>
<evidence type="ECO:0000259" key="19">
    <source>
        <dbReference type="PROSITE" id="PS51379"/>
    </source>
</evidence>
<dbReference type="PROSITE" id="PS51669">
    <property type="entry name" value="4FE4S_MOW_BIS_MGD"/>
    <property type="match status" value="1"/>
</dbReference>
<dbReference type="GO" id="GO:0051539">
    <property type="term" value="F:4 iron, 4 sulfur cluster binding"/>
    <property type="evidence" value="ECO:0007669"/>
    <property type="project" value="UniProtKB-KW"/>
</dbReference>
<dbReference type="GO" id="GO:0008863">
    <property type="term" value="F:formate dehydrogenase (NAD+) activity"/>
    <property type="evidence" value="ECO:0007669"/>
    <property type="project" value="InterPro"/>
</dbReference>
<feature type="domain" description="2Fe-2S ferredoxin-type" evidence="18">
    <location>
        <begin position="8"/>
        <end position="86"/>
    </location>
</feature>
<dbReference type="EMBL" id="AZHW01000912">
    <property type="protein sequence ID" value="ETW95489.1"/>
    <property type="molecule type" value="Genomic_DNA"/>
</dbReference>
<dbReference type="SUPFAM" id="SSF50692">
    <property type="entry name" value="ADC-like"/>
    <property type="match status" value="1"/>
</dbReference>
<keyword evidence="14" id="KW-0534">Nitrate assimilation</keyword>
<evidence type="ECO:0000256" key="13">
    <source>
        <dbReference type="ARBA" id="ARBA00023014"/>
    </source>
</evidence>
<dbReference type="GO" id="GO:0015942">
    <property type="term" value="P:formate metabolic process"/>
    <property type="evidence" value="ECO:0007669"/>
    <property type="project" value="InterPro"/>
</dbReference>
<dbReference type="Gene3D" id="3.30.70.20">
    <property type="match status" value="1"/>
</dbReference>
<dbReference type="InterPro" id="IPR009010">
    <property type="entry name" value="Asp_de-COase-like_dom_sf"/>
</dbReference>
<dbReference type="PANTHER" id="PTHR43105">
    <property type="entry name" value="RESPIRATORY NITRATE REDUCTASE"/>
    <property type="match status" value="1"/>
</dbReference>
<sequence length="928" mass="101996">MSEATVTQMLTLTIDGETVEVPAGTTLYDAAAQAGTDLPVLCHDSKFDPVAVCRMCVVEVEGARVLQAACIRQAEEGMVVHTQSDKVKRSRRTLVELLMSDYPVPTDSAGNGKGNGYTGKPDLLLELAQQEGITNPRFPARPFDNGHDESSKVIEVNHNACILCDRCIRACDDVQNNEVIGRGGKGYLSRIVFDHDQPMGESTCVSCGECMAACPTGALTDKPLTLTVLEETPLKKVDSLCPYCGVGCSITYTVDTEQNTIVQVAGRESPVNHGRLCVKGRYGFDYAHHQERLTVPLIRKPEYYPKSVEGLSDLADPHEAFREATWDEALDLAAQRFTAIKQQFGSSALAGFGSAKCSNEDNYLFQKLIRAVFGTNNVDHCTRLCHASSVAALMEQIGGGSVSNPFSDCLETGAILIIGSNTTHNHPVAATFMKQAAKNGVKLIVADPRRPEMADHADYYIRFNPGTDVAFLSGLMHVIIRDELYDDAFIEERTEDFDRLRETVQAYTPQVASRLTGVPEQLIVDVAHAYSQADSAMIFWGMGISQHTTGTDNARCLINLALLTGNIGRPGTGLHPLRGQNNVQGASDVGLIPMVYTGYQSVTDTEVRQKFEASWGVELDPDPGLTVVEIMSEVLEGRIKAMYMMGENPFLSDPNINKVKKCLAAMDFLVVQDIFITETAAYADVILPGSSFPEKTGTFTNTDSRVQLARQAIEPPGQVRMDWHIVADLATRMGYPMPYESEEHIWQEIVSLTPVFGGITYERLAHEGLPWPCPEPDHPGVPIRFTEDFPRGKAKFSPAEYAPAQELPDETYPLVLNTGRVLQHWHTGTMTRRAKALDAIAPEALLEMTPEDMDELGIVPDEYVRVRSRRGELTVKVTRSHKPARGSVFLPFHYKEAAANLLTIDALDPYGKIPEFKFCAVRVEKLAV</sequence>
<evidence type="ECO:0000256" key="8">
    <source>
        <dbReference type="ARBA" id="ARBA00022737"/>
    </source>
</evidence>
<evidence type="ECO:0000256" key="7">
    <source>
        <dbReference type="ARBA" id="ARBA00022729"/>
    </source>
</evidence>
<dbReference type="Pfam" id="PF00384">
    <property type="entry name" value="Molybdopterin"/>
    <property type="match status" value="1"/>
</dbReference>
<evidence type="ECO:0000256" key="1">
    <source>
        <dbReference type="ARBA" id="ARBA00001942"/>
    </source>
</evidence>
<dbReference type="Gene3D" id="3.10.20.740">
    <property type="match status" value="1"/>
</dbReference>
<feature type="domain" description="4Fe-4S ferredoxin-type" evidence="19">
    <location>
        <begin position="195"/>
        <end position="224"/>
    </location>
</feature>
<dbReference type="PROSITE" id="PS51085">
    <property type="entry name" value="2FE2S_FER_2"/>
    <property type="match status" value="1"/>
</dbReference>
<dbReference type="InterPro" id="IPR006478">
    <property type="entry name" value="Formate_DH_asu"/>
</dbReference>
<protein>
    <recommendedName>
        <fullName evidence="17">nitrate reductase (cytochrome)</fullName>
        <ecNumber evidence="17">1.9.6.1</ecNumber>
    </recommendedName>
</protein>
<dbReference type="InterPro" id="IPR036010">
    <property type="entry name" value="2Fe-2S_ferredoxin-like_sf"/>
</dbReference>
<keyword evidence="22" id="KW-1185">Reference proteome</keyword>
<dbReference type="PROSITE" id="PS00490">
    <property type="entry name" value="MOLYBDOPTERIN_PROK_2"/>
    <property type="match status" value="1"/>
</dbReference>
<feature type="domain" description="4Fe-4S ferredoxin-type" evidence="19">
    <location>
        <begin position="152"/>
        <end position="182"/>
    </location>
</feature>
<dbReference type="Pfam" id="PF01568">
    <property type="entry name" value="Molydop_binding"/>
    <property type="match status" value="1"/>
</dbReference>
<dbReference type="GO" id="GO:0046872">
    <property type="term" value="F:metal ion binding"/>
    <property type="evidence" value="ECO:0007669"/>
    <property type="project" value="UniProtKB-KW"/>
</dbReference>
<dbReference type="Pfam" id="PF13510">
    <property type="entry name" value="Fer2_4"/>
    <property type="match status" value="1"/>
</dbReference>
<dbReference type="GO" id="GO:0022904">
    <property type="term" value="P:respiratory electron transport chain"/>
    <property type="evidence" value="ECO:0007669"/>
    <property type="project" value="TreeGrafter"/>
</dbReference>
<dbReference type="SUPFAM" id="SSF53706">
    <property type="entry name" value="Formate dehydrogenase/DMSO reductase, domains 1-3"/>
    <property type="match status" value="1"/>
</dbReference>
<comment type="catalytic activity">
    <reaction evidence="15">
        <text>2 Fe(II)-[cytochrome] + nitrate + 2 H(+) = 2 Fe(III)-[cytochrome] + nitrite + H2O</text>
        <dbReference type="Rhea" id="RHEA:12909"/>
        <dbReference type="Rhea" id="RHEA-COMP:11777"/>
        <dbReference type="Rhea" id="RHEA-COMP:11778"/>
        <dbReference type="ChEBI" id="CHEBI:15377"/>
        <dbReference type="ChEBI" id="CHEBI:15378"/>
        <dbReference type="ChEBI" id="CHEBI:16301"/>
        <dbReference type="ChEBI" id="CHEBI:17632"/>
        <dbReference type="ChEBI" id="CHEBI:29033"/>
        <dbReference type="ChEBI" id="CHEBI:29034"/>
        <dbReference type="EC" id="1.9.6.1"/>
    </reaction>
</comment>
<dbReference type="GO" id="GO:0043546">
    <property type="term" value="F:molybdopterin cofactor binding"/>
    <property type="evidence" value="ECO:0007669"/>
    <property type="project" value="InterPro"/>
</dbReference>
<proteinExistence type="inferred from homology"/>
<keyword evidence="8" id="KW-0677">Repeat</keyword>
<evidence type="ECO:0000313" key="21">
    <source>
        <dbReference type="EMBL" id="ETW95489.1"/>
    </source>
</evidence>
<evidence type="ECO:0000256" key="9">
    <source>
        <dbReference type="ARBA" id="ARBA00022764"/>
    </source>
</evidence>
<feature type="domain" description="4Fe-4S Mo/W bis-MGD-type" evidence="20">
    <location>
        <begin position="234"/>
        <end position="291"/>
    </location>
</feature>
<evidence type="ECO:0000256" key="2">
    <source>
        <dbReference type="ARBA" id="ARBA00001966"/>
    </source>
</evidence>
<comment type="similarity">
    <text evidence="3">In the C-terminal section; belongs to the prokaryotic molybdopterin-containing oxidoreductase family.</text>
</comment>
<keyword evidence="5" id="KW-0500">Molybdenum</keyword>